<keyword evidence="5" id="KW-0507">mRNA processing</keyword>
<keyword evidence="7" id="KW-0539">Nucleus</keyword>
<gene>
    <name evidence="10" type="ORF">PBRA_005744</name>
</gene>
<dbReference type="GO" id="GO:0071011">
    <property type="term" value="C:precatalytic spliceosome"/>
    <property type="evidence" value="ECO:0007669"/>
    <property type="project" value="TreeGrafter"/>
</dbReference>
<evidence type="ECO:0000256" key="6">
    <source>
        <dbReference type="ARBA" id="ARBA00023187"/>
    </source>
</evidence>
<dbReference type="GO" id="GO:0006397">
    <property type="term" value="P:mRNA processing"/>
    <property type="evidence" value="ECO:0007669"/>
    <property type="project" value="UniProtKB-KW"/>
</dbReference>
<dbReference type="STRING" id="37360.A0A0G4IPK9"/>
<protein>
    <recommendedName>
        <fullName evidence="9">U4/U6.U5 small nuclear ribonucleoprotein 27kDa protein domain-containing protein</fullName>
    </recommendedName>
</protein>
<dbReference type="OrthoDB" id="21368at2759"/>
<dbReference type="InterPro" id="IPR013957">
    <property type="entry name" value="SNRNP27"/>
</dbReference>
<organism evidence="10 11">
    <name type="scientific">Plasmodiophora brassicae</name>
    <name type="common">Clubroot disease agent</name>
    <dbReference type="NCBI Taxonomy" id="37360"/>
    <lineage>
        <taxon>Eukaryota</taxon>
        <taxon>Sar</taxon>
        <taxon>Rhizaria</taxon>
        <taxon>Endomyxa</taxon>
        <taxon>Phytomyxea</taxon>
        <taxon>Plasmodiophorida</taxon>
        <taxon>Plasmodiophoridae</taxon>
        <taxon>Plasmodiophora</taxon>
    </lineage>
</organism>
<comment type="function">
    <text evidence="1">May play a role in mRNA splicing.</text>
</comment>
<evidence type="ECO:0000256" key="5">
    <source>
        <dbReference type="ARBA" id="ARBA00022664"/>
    </source>
</evidence>
<feature type="compositionally biased region" description="Basic and acidic residues" evidence="8">
    <location>
        <begin position="76"/>
        <end position="98"/>
    </location>
</feature>
<keyword evidence="11" id="KW-1185">Reference proteome</keyword>
<dbReference type="OMA" id="VDSSTMW"/>
<feature type="compositionally biased region" description="Basic and acidic residues" evidence="8">
    <location>
        <begin position="47"/>
        <end position="60"/>
    </location>
</feature>
<comment type="subcellular location">
    <subcellularLocation>
        <location evidence="2">Nucleus</location>
    </subcellularLocation>
</comment>
<evidence type="ECO:0000256" key="1">
    <source>
        <dbReference type="ARBA" id="ARBA00003632"/>
    </source>
</evidence>
<evidence type="ECO:0000256" key="3">
    <source>
        <dbReference type="ARBA" id="ARBA00008218"/>
    </source>
</evidence>
<feature type="compositionally biased region" description="Basic residues" evidence="8">
    <location>
        <begin position="61"/>
        <end position="72"/>
    </location>
</feature>
<dbReference type="PANTHER" id="PTHR31077:SF1">
    <property type="entry name" value="U4_U6.U5 SMALL NUCLEAR RIBONUCLEOPROTEIN 27 KDA PROTEIN"/>
    <property type="match status" value="1"/>
</dbReference>
<dbReference type="PANTHER" id="PTHR31077">
    <property type="entry name" value="U4/U6.U5 SMALL NUCLEAR RIBONUCLEOPROTEIN 27 KDA PROTEIN"/>
    <property type="match status" value="1"/>
</dbReference>
<reference evidence="10 11" key="1">
    <citation type="submission" date="2015-02" db="EMBL/GenBank/DDBJ databases">
        <authorList>
            <person name="Chooi Y.-H."/>
        </authorList>
    </citation>
    <scope>NUCLEOTIDE SEQUENCE [LARGE SCALE GENOMIC DNA]</scope>
    <source>
        <strain evidence="10">E3</strain>
    </source>
</reference>
<keyword evidence="6" id="KW-0508">mRNA splicing</keyword>
<dbReference type="EMBL" id="CDSF01000078">
    <property type="protein sequence ID" value="CEO97140.1"/>
    <property type="molecule type" value="Genomic_DNA"/>
</dbReference>
<dbReference type="AlphaFoldDB" id="A0A0G4IPK9"/>
<evidence type="ECO:0000256" key="2">
    <source>
        <dbReference type="ARBA" id="ARBA00004123"/>
    </source>
</evidence>
<proteinExistence type="inferred from homology"/>
<comment type="similarity">
    <text evidence="3">Belongs to the SNUT3 family.</text>
</comment>
<dbReference type="GO" id="GO:0008380">
    <property type="term" value="P:RNA splicing"/>
    <property type="evidence" value="ECO:0007669"/>
    <property type="project" value="UniProtKB-KW"/>
</dbReference>
<evidence type="ECO:0000313" key="11">
    <source>
        <dbReference type="Proteomes" id="UP000039324"/>
    </source>
</evidence>
<feature type="compositionally biased region" description="Basic residues" evidence="8">
    <location>
        <begin position="9"/>
        <end position="46"/>
    </location>
</feature>
<accession>A0A0G4IPK9</accession>
<feature type="region of interest" description="Disordered" evidence="8">
    <location>
        <begin position="1"/>
        <end position="109"/>
    </location>
</feature>
<evidence type="ECO:0000256" key="8">
    <source>
        <dbReference type="SAM" id="MobiDB-lite"/>
    </source>
</evidence>
<evidence type="ECO:0000313" key="10">
    <source>
        <dbReference type="EMBL" id="CEO97140.1"/>
    </source>
</evidence>
<feature type="domain" description="U4/U6.U5 small nuclear ribonucleoprotein 27kDa protein" evidence="9">
    <location>
        <begin position="118"/>
        <end position="172"/>
    </location>
</feature>
<evidence type="ECO:0000259" key="9">
    <source>
        <dbReference type="Pfam" id="PF08648"/>
    </source>
</evidence>
<sequence>MPLRSRSPVGRRRNDRSRSPHRQRRSPARRRSRRSISPARRPRRSRSRSDSRERRRSASRERRHRRDARRSPSRSYSRERRRSDSRERNDRRDGKAPADGKPAPTKPTVAITDDMAPEEMMAALGLPTQLSSTKGKNVEDDAANMSGARVMSKRKYRQYMNRLGGFNRPLGKQF</sequence>
<name>A0A0G4IPK9_PLABS</name>
<dbReference type="Proteomes" id="UP000039324">
    <property type="component" value="Unassembled WGS sequence"/>
</dbReference>
<evidence type="ECO:0000256" key="4">
    <source>
        <dbReference type="ARBA" id="ARBA00011825"/>
    </source>
</evidence>
<comment type="subunit">
    <text evidence="4">Part of a tri-snRNP complex.</text>
</comment>
<evidence type="ECO:0000256" key="7">
    <source>
        <dbReference type="ARBA" id="ARBA00023242"/>
    </source>
</evidence>
<dbReference type="Pfam" id="PF08648">
    <property type="entry name" value="SNRNP27"/>
    <property type="match status" value="1"/>
</dbReference>